<evidence type="ECO:0000313" key="1">
    <source>
        <dbReference type="EMBL" id="CAJ1505008.1"/>
    </source>
</evidence>
<dbReference type="Proteomes" id="UP001190465">
    <property type="component" value="Chromosome"/>
</dbReference>
<proteinExistence type="predicted"/>
<name>A0ABN9NEE4_9MYCO</name>
<dbReference type="RefSeq" id="WP_308478274.1">
    <property type="nucleotide sequence ID" value="NZ_OY726397.1"/>
</dbReference>
<gene>
    <name evidence="1" type="ORF">MU0053_002827</name>
</gene>
<evidence type="ECO:0000313" key="2">
    <source>
        <dbReference type="Proteomes" id="UP001190465"/>
    </source>
</evidence>
<reference evidence="1 2" key="1">
    <citation type="submission" date="2023-08" db="EMBL/GenBank/DDBJ databases">
        <authorList>
            <person name="Folkvardsen B D."/>
            <person name="Norman A."/>
        </authorList>
    </citation>
    <scope>NUCLEOTIDE SEQUENCE [LARGE SCALE GENOMIC DNA]</scope>
    <source>
        <strain evidence="1 2">Mu0053</strain>
    </source>
</reference>
<protein>
    <submittedName>
        <fullName evidence="1">Uncharacterized protein</fullName>
    </submittedName>
</protein>
<accession>A0ABN9NEE4</accession>
<sequence length="69" mass="7941">MKIFPQPTELFISEAIEDVDEACERCGVRPLSRYRVVDYRGWLRVVKCRSCLHTADSQRIESPVLSGEV</sequence>
<dbReference type="EMBL" id="OY726397">
    <property type="protein sequence ID" value="CAJ1505008.1"/>
    <property type="molecule type" value="Genomic_DNA"/>
</dbReference>
<keyword evidence="2" id="KW-1185">Reference proteome</keyword>
<organism evidence="1 2">
    <name type="scientific">[Mycobacterium] burgundiense</name>
    <dbReference type="NCBI Taxonomy" id="3064286"/>
    <lineage>
        <taxon>Bacteria</taxon>
        <taxon>Bacillati</taxon>
        <taxon>Actinomycetota</taxon>
        <taxon>Actinomycetes</taxon>
        <taxon>Mycobacteriales</taxon>
        <taxon>Mycobacteriaceae</taxon>
        <taxon>Mycolicibacterium</taxon>
    </lineage>
</organism>